<evidence type="ECO:0000259" key="5">
    <source>
        <dbReference type="Pfam" id="PF03931"/>
    </source>
</evidence>
<reference evidence="7" key="1">
    <citation type="submission" date="2022-11" db="UniProtKB">
        <authorList>
            <consortium name="WormBaseParasite"/>
        </authorList>
    </citation>
    <scope>IDENTIFICATION</scope>
</reference>
<dbReference type="InterPro" id="IPR016897">
    <property type="entry name" value="SKP1"/>
</dbReference>
<comment type="pathway">
    <text evidence="3">Protein modification; protein ubiquitination.</text>
</comment>
<dbReference type="InterPro" id="IPR011333">
    <property type="entry name" value="SKP1/BTB/POZ_sf"/>
</dbReference>
<evidence type="ECO:0000259" key="4">
    <source>
        <dbReference type="Pfam" id="PF01466"/>
    </source>
</evidence>
<proteinExistence type="inferred from homology"/>
<evidence type="ECO:0000256" key="1">
    <source>
        <dbReference type="ARBA" id="ARBA00009993"/>
    </source>
</evidence>
<dbReference type="WBParaSite" id="jg13855">
    <property type="protein sequence ID" value="jg13855"/>
    <property type="gene ID" value="jg13855"/>
</dbReference>
<dbReference type="InterPro" id="IPR036296">
    <property type="entry name" value="SKP1-like_dim_sf"/>
</dbReference>
<dbReference type="PIRSF" id="PIRSF028729">
    <property type="entry name" value="E3_ubiquit_lig_SCF_Skp"/>
    <property type="match status" value="1"/>
</dbReference>
<name>A0A915CZC0_9BILA</name>
<feature type="domain" description="SKP1 component POZ" evidence="5">
    <location>
        <begin position="22"/>
        <end position="82"/>
    </location>
</feature>
<dbReference type="Pfam" id="PF01466">
    <property type="entry name" value="Skp1"/>
    <property type="match status" value="1"/>
</dbReference>
<organism evidence="6 7">
    <name type="scientific">Ditylenchus dipsaci</name>
    <dbReference type="NCBI Taxonomy" id="166011"/>
    <lineage>
        <taxon>Eukaryota</taxon>
        <taxon>Metazoa</taxon>
        <taxon>Ecdysozoa</taxon>
        <taxon>Nematoda</taxon>
        <taxon>Chromadorea</taxon>
        <taxon>Rhabditida</taxon>
        <taxon>Tylenchina</taxon>
        <taxon>Tylenchomorpha</taxon>
        <taxon>Sphaerularioidea</taxon>
        <taxon>Anguinidae</taxon>
        <taxon>Anguininae</taxon>
        <taxon>Ditylenchus</taxon>
    </lineage>
</organism>
<feature type="domain" description="SKP1 component dimerisation" evidence="4">
    <location>
        <begin position="132"/>
        <end position="179"/>
    </location>
</feature>
<dbReference type="InterPro" id="IPR016072">
    <property type="entry name" value="Skp1_comp_dimer"/>
</dbReference>
<dbReference type="GO" id="GO:0006511">
    <property type="term" value="P:ubiquitin-dependent protein catabolic process"/>
    <property type="evidence" value="ECO:0007669"/>
    <property type="project" value="InterPro"/>
</dbReference>
<evidence type="ECO:0000256" key="2">
    <source>
        <dbReference type="ARBA" id="ARBA00022786"/>
    </source>
</evidence>
<protein>
    <recommendedName>
        <fullName evidence="3">Skp1-related protein</fullName>
    </recommendedName>
</protein>
<comment type="function">
    <text evidence="3">Probable essential component of SCF (SKP1-CUL1-F-box protein) E3 ubiquitin-protein ligase complexes, which mediate the ubiquitination and subsequent proteasomal degradation of target proteins. Regulates cell proliferation during embryonic and larval development.</text>
</comment>
<dbReference type="AlphaFoldDB" id="A0A915CZC0"/>
<dbReference type="PANTHER" id="PTHR11165">
    <property type="entry name" value="SKP1"/>
    <property type="match status" value="1"/>
</dbReference>
<dbReference type="SUPFAM" id="SSF54695">
    <property type="entry name" value="POZ domain"/>
    <property type="match status" value="1"/>
</dbReference>
<dbReference type="InterPro" id="IPR016073">
    <property type="entry name" value="Skp1_comp_POZ"/>
</dbReference>
<evidence type="ECO:0000313" key="7">
    <source>
        <dbReference type="WBParaSite" id="jg13855"/>
    </source>
</evidence>
<sequence>MSFGCEVATFSTAMDVPASGQVTVKTQGGELYQVGLAIISQCKTFSQMYEDLNLAAGDHFEFPIPAVTSKVFEKVLQWCENHIGAPEPVIQEDPATRERIWFQLTDDEKAFFNVPVEQLGELMAAANYLDMKSLYLFGCQTFAALLKDKTPEQIRELLELKDDMTEEEKDAIRKKNVWCQY</sequence>
<dbReference type="InterPro" id="IPR001232">
    <property type="entry name" value="SKP1-like"/>
</dbReference>
<dbReference type="Proteomes" id="UP000887574">
    <property type="component" value="Unplaced"/>
</dbReference>
<comment type="similarity">
    <text evidence="1 3">Belongs to the SKP1 family.</text>
</comment>
<keyword evidence="6" id="KW-1185">Reference proteome</keyword>
<dbReference type="SMART" id="SM00512">
    <property type="entry name" value="Skp1"/>
    <property type="match status" value="1"/>
</dbReference>
<keyword evidence="2 3" id="KW-0833">Ubl conjugation pathway</keyword>
<dbReference type="Pfam" id="PF03931">
    <property type="entry name" value="Skp1_POZ"/>
    <property type="match status" value="1"/>
</dbReference>
<accession>A0A915CZC0</accession>
<evidence type="ECO:0000256" key="3">
    <source>
        <dbReference type="PIRNR" id="PIRNR028729"/>
    </source>
</evidence>
<dbReference type="Gene3D" id="3.30.710.10">
    <property type="entry name" value="Potassium Channel Kv1.1, Chain A"/>
    <property type="match status" value="1"/>
</dbReference>
<evidence type="ECO:0000313" key="6">
    <source>
        <dbReference type="Proteomes" id="UP000887574"/>
    </source>
</evidence>
<dbReference type="SUPFAM" id="SSF81382">
    <property type="entry name" value="Skp1 dimerisation domain-like"/>
    <property type="match status" value="1"/>
</dbReference>